<reference evidence="1 2" key="1">
    <citation type="submission" date="2019-11" db="EMBL/GenBank/DDBJ databases">
        <title>Description of Pedobacter sp. LMG 31462T.</title>
        <authorList>
            <person name="Carlier A."/>
            <person name="Qi S."/>
            <person name="Vandamme P."/>
        </authorList>
    </citation>
    <scope>NUCLEOTIDE SEQUENCE [LARGE SCALE GENOMIC DNA]</scope>
    <source>
        <strain evidence="1 2">LMG 31462</strain>
    </source>
</reference>
<dbReference type="Proteomes" id="UP000636110">
    <property type="component" value="Unassembled WGS sequence"/>
</dbReference>
<evidence type="ECO:0000313" key="1">
    <source>
        <dbReference type="EMBL" id="MBB2149657.1"/>
    </source>
</evidence>
<evidence type="ECO:0000313" key="2">
    <source>
        <dbReference type="Proteomes" id="UP000636110"/>
    </source>
</evidence>
<dbReference type="RefSeq" id="WP_182957479.1">
    <property type="nucleotide sequence ID" value="NZ_WNXC01000003.1"/>
</dbReference>
<protein>
    <submittedName>
        <fullName evidence="1">Uncharacterized protein</fullName>
    </submittedName>
</protein>
<gene>
    <name evidence="1" type="ORF">GM920_12160</name>
</gene>
<name>A0ABR6EWM4_9SPHI</name>
<proteinExistence type="predicted"/>
<organism evidence="1 2">
    <name type="scientific">Pedobacter gandavensis</name>
    <dbReference type="NCBI Taxonomy" id="2679963"/>
    <lineage>
        <taxon>Bacteria</taxon>
        <taxon>Pseudomonadati</taxon>
        <taxon>Bacteroidota</taxon>
        <taxon>Sphingobacteriia</taxon>
        <taxon>Sphingobacteriales</taxon>
        <taxon>Sphingobacteriaceae</taxon>
        <taxon>Pedobacter</taxon>
    </lineage>
</organism>
<accession>A0ABR6EWM4</accession>
<sequence length="185" mass="21305">MTFASAFAQNVASINGKPVSSKEFMWVYKKTHAGTTNDTFKELEDYLNLYLDFKLKVLDAIEMGFDRDTAYLAEIKDYETALLAQKKASTPKATYSMVINEYKNAVLMFNVSEIKVWDRAQNDAHQLRNFYESNQALYGAGSFEEQKAVVIADYQRVLEKNWVTALRQRYPVKVNEAELRKLAKL</sequence>
<comment type="caution">
    <text evidence="1">The sequence shown here is derived from an EMBL/GenBank/DDBJ whole genome shotgun (WGS) entry which is preliminary data.</text>
</comment>
<dbReference type="EMBL" id="WNXC01000003">
    <property type="protein sequence ID" value="MBB2149657.1"/>
    <property type="molecule type" value="Genomic_DNA"/>
</dbReference>
<keyword evidence="2" id="KW-1185">Reference proteome</keyword>